<protein>
    <submittedName>
        <fullName evidence="5">Molecular chaperone</fullName>
    </submittedName>
</protein>
<dbReference type="Gene3D" id="3.30.420.40">
    <property type="match status" value="2"/>
</dbReference>
<dbReference type="PANTHER" id="PTHR42749:SF1">
    <property type="entry name" value="CELL SHAPE-DETERMINING PROTEIN MREB"/>
    <property type="match status" value="1"/>
</dbReference>
<dbReference type="GO" id="GO:0140662">
    <property type="term" value="F:ATP-dependent protein folding chaperone"/>
    <property type="evidence" value="ECO:0007669"/>
    <property type="project" value="InterPro"/>
</dbReference>
<evidence type="ECO:0000256" key="1">
    <source>
        <dbReference type="ARBA" id="ARBA00022741"/>
    </source>
</evidence>
<proteinExistence type="predicted"/>
<evidence type="ECO:0000313" key="5">
    <source>
        <dbReference type="EMBL" id="PXY26306.1"/>
    </source>
</evidence>
<dbReference type="SUPFAM" id="SSF53067">
    <property type="entry name" value="Actin-like ATPase domain"/>
    <property type="match status" value="2"/>
</dbReference>
<evidence type="ECO:0000313" key="6">
    <source>
        <dbReference type="Proteomes" id="UP000247892"/>
    </source>
</evidence>
<keyword evidence="3" id="KW-0143">Chaperone</keyword>
<keyword evidence="6" id="KW-1185">Reference proteome</keyword>
<keyword evidence="2" id="KW-0067">ATP-binding</keyword>
<evidence type="ECO:0000256" key="4">
    <source>
        <dbReference type="SAM" id="MobiDB-lite"/>
    </source>
</evidence>
<dbReference type="Proteomes" id="UP000247892">
    <property type="component" value="Unassembled WGS sequence"/>
</dbReference>
<sequence length="411" mass="43146">MRYVLGVHLGTTRTTAAVCRSGGAHWGRPEVVPLGGGFPWLDSVLHVGPNGDVLTGQAALRRAATEPDRIARGPLRRTGDAVPFVLGDRSYPAETLAAALIGWVADRVADAEGTDPERIVVTHPPGWSGHRRGALHEALDAAQLPAVLALPSPIAAAESHHAREHVEVGATLAVCRIGGEGTEAALLRRGPRGFELLAHTEGPEHAAGAHLDDLLVRRLVRAAGADETDPAAMARLRAACTAAKERLSQVPETMVLDDVPLTRAEFDELARPALASAIASLERLAATVPSGDLAAAVLVGGTARTPLAAELAETMLSCPVAVDHDPGTALCRGAALAARPVPEPEPAKESTSTSLVSGSYELPVVYRGDDLDDIEPPPERPPVEITPLEPPKRRFSLARKAASTTNRDEER</sequence>
<name>A0A318LJM6_9PSEU</name>
<dbReference type="EMBL" id="MASU01000011">
    <property type="protein sequence ID" value="PXY26306.1"/>
    <property type="molecule type" value="Genomic_DNA"/>
</dbReference>
<organism evidence="5 6">
    <name type="scientific">Prauserella flavalba</name>
    <dbReference type="NCBI Taxonomy" id="1477506"/>
    <lineage>
        <taxon>Bacteria</taxon>
        <taxon>Bacillati</taxon>
        <taxon>Actinomycetota</taxon>
        <taxon>Actinomycetes</taxon>
        <taxon>Pseudonocardiales</taxon>
        <taxon>Pseudonocardiaceae</taxon>
        <taxon>Prauserella</taxon>
    </lineage>
</organism>
<dbReference type="InterPro" id="IPR043129">
    <property type="entry name" value="ATPase_NBD"/>
</dbReference>
<evidence type="ECO:0000256" key="3">
    <source>
        <dbReference type="ARBA" id="ARBA00023186"/>
    </source>
</evidence>
<dbReference type="InterPro" id="IPR013126">
    <property type="entry name" value="Hsp_70_fam"/>
</dbReference>
<dbReference type="GO" id="GO:0005524">
    <property type="term" value="F:ATP binding"/>
    <property type="evidence" value="ECO:0007669"/>
    <property type="project" value="UniProtKB-KW"/>
</dbReference>
<gene>
    <name evidence="5" type="ORF">BA062_24455</name>
</gene>
<keyword evidence="1" id="KW-0547">Nucleotide-binding</keyword>
<dbReference type="RefSeq" id="WP_110340760.1">
    <property type="nucleotide sequence ID" value="NZ_MASU01000011.1"/>
</dbReference>
<dbReference type="Pfam" id="PF00012">
    <property type="entry name" value="HSP70"/>
    <property type="match status" value="1"/>
</dbReference>
<dbReference type="PANTHER" id="PTHR42749">
    <property type="entry name" value="CELL SHAPE-DETERMINING PROTEIN MREB"/>
    <property type="match status" value="1"/>
</dbReference>
<dbReference type="Gene3D" id="3.90.640.10">
    <property type="entry name" value="Actin, Chain A, domain 4"/>
    <property type="match status" value="1"/>
</dbReference>
<reference evidence="5 6" key="1">
    <citation type="submission" date="2016-07" db="EMBL/GenBank/DDBJ databases">
        <title>Draft genome sequence of Prauserella sp. YIM 121212, isolated from alkaline soil.</title>
        <authorList>
            <person name="Ruckert C."/>
            <person name="Albersmeier A."/>
            <person name="Jiang C.-L."/>
            <person name="Jiang Y."/>
            <person name="Kalinowski J."/>
            <person name="Schneider O."/>
            <person name="Winkler A."/>
            <person name="Zotchev S.B."/>
        </authorList>
    </citation>
    <scope>NUCLEOTIDE SEQUENCE [LARGE SCALE GENOMIC DNA]</scope>
    <source>
        <strain evidence="5 6">YIM 121212</strain>
    </source>
</reference>
<dbReference type="OrthoDB" id="9766019at2"/>
<accession>A0A318LJM6</accession>
<comment type="caution">
    <text evidence="5">The sequence shown here is derived from an EMBL/GenBank/DDBJ whole genome shotgun (WGS) entry which is preliminary data.</text>
</comment>
<dbReference type="AlphaFoldDB" id="A0A318LJM6"/>
<feature type="region of interest" description="Disordered" evidence="4">
    <location>
        <begin position="368"/>
        <end position="411"/>
    </location>
</feature>
<evidence type="ECO:0000256" key="2">
    <source>
        <dbReference type="ARBA" id="ARBA00022840"/>
    </source>
</evidence>